<evidence type="ECO:0000313" key="2">
    <source>
        <dbReference type="Proteomes" id="UP000194266"/>
    </source>
</evidence>
<name>A0ABX3Y8S4_9ACTN</name>
<evidence type="ECO:0008006" key="3">
    <source>
        <dbReference type="Google" id="ProtNLM"/>
    </source>
</evidence>
<organism evidence="1 2">
    <name type="scientific">Streptomyces pharetrae CZA14</name>
    <dbReference type="NCBI Taxonomy" id="1144883"/>
    <lineage>
        <taxon>Bacteria</taxon>
        <taxon>Bacillati</taxon>
        <taxon>Actinomycetota</taxon>
        <taxon>Actinomycetes</taxon>
        <taxon>Kitasatosporales</taxon>
        <taxon>Streptomycetaceae</taxon>
        <taxon>Streptomyces</taxon>
    </lineage>
</organism>
<dbReference type="InterPro" id="IPR010982">
    <property type="entry name" value="Lambda_DNA-bd_dom_sf"/>
</dbReference>
<accession>A0ABX3Y8S4</accession>
<sequence>MAASPQLADTVRRLEELIQEQDLDRSSLLDPRDLAARTALPEPTVRALLRGVTPPGDTVPQRFSARIRVLAEANLRRTGRKMAALAAEVGADLDVSDVWARLILEGKKVPNIEHLHKLAEFFGLEDGEAFFTAPADKALNRALLPLLAELENPEKDPVEALLRKYGVRAADLRRHGSLTPEALDRLLEGVIHSVLPRKEETDR</sequence>
<reference evidence="1 2" key="1">
    <citation type="submission" date="2016-12" db="EMBL/GenBank/DDBJ databases">
        <title>Genome Mining:The Detection of Biosynthetic Gene Clusters to Aid in the Expression of Curamycin A produced by Streptomyces sp. strain CZA14.</title>
        <authorList>
            <person name="Durrell K.A."/>
            <person name="Kirby B.M."/>
            <person name="Khan W."/>
            <person name="Mthethwa T."/>
            <person name="Le Roes-Hill M."/>
        </authorList>
    </citation>
    <scope>NUCLEOTIDE SEQUENCE [LARGE SCALE GENOMIC DNA]</scope>
    <source>
        <strain evidence="1 2">CZA14</strain>
    </source>
</reference>
<protein>
    <recommendedName>
        <fullName evidence="3">Transcriptional regulator</fullName>
    </recommendedName>
</protein>
<comment type="caution">
    <text evidence="1">The sequence shown here is derived from an EMBL/GenBank/DDBJ whole genome shotgun (WGS) entry which is preliminary data.</text>
</comment>
<dbReference type="Proteomes" id="UP000194266">
    <property type="component" value="Unassembled WGS sequence"/>
</dbReference>
<proteinExistence type="predicted"/>
<gene>
    <name evidence="1" type="ORF">OQI_33990</name>
</gene>
<dbReference type="EMBL" id="MRYD01000321">
    <property type="protein sequence ID" value="OSZ56253.1"/>
    <property type="molecule type" value="Genomic_DNA"/>
</dbReference>
<dbReference type="RefSeq" id="WP_086173022.1">
    <property type="nucleotide sequence ID" value="NZ_MRYD01000321.1"/>
</dbReference>
<keyword evidence="2" id="KW-1185">Reference proteome</keyword>
<dbReference type="Gene3D" id="1.10.260.40">
    <property type="entry name" value="lambda repressor-like DNA-binding domains"/>
    <property type="match status" value="1"/>
</dbReference>
<evidence type="ECO:0000313" key="1">
    <source>
        <dbReference type="EMBL" id="OSZ56253.1"/>
    </source>
</evidence>